<evidence type="ECO:0000313" key="2">
    <source>
        <dbReference type="Proteomes" id="UP000240180"/>
    </source>
</evidence>
<dbReference type="EMBL" id="KY000219">
    <property type="protein sequence ID" value="APL99271.1"/>
    <property type="molecule type" value="Genomic_DNA"/>
</dbReference>
<dbReference type="GO" id="GO:0016787">
    <property type="term" value="F:hydrolase activity"/>
    <property type="evidence" value="ECO:0007669"/>
    <property type="project" value="UniProtKB-KW"/>
</dbReference>
<name>A0A2D0WBH5_9CAUD</name>
<keyword evidence="2" id="KW-1185">Reference proteome</keyword>
<dbReference type="Pfam" id="PF01503">
    <property type="entry name" value="PRA-PH"/>
    <property type="match status" value="1"/>
</dbReference>
<dbReference type="RefSeq" id="YP_009793986.1">
    <property type="nucleotide sequence ID" value="NC_047877.1"/>
</dbReference>
<protein>
    <submittedName>
        <fullName evidence="1">Phosphoribosyl-ATP pyrophosphohydrolase</fullName>
    </submittedName>
</protein>
<dbReference type="Gene3D" id="1.10.3420.10">
    <property type="entry name" value="putative ntp pyrophosphohydrolase like domain"/>
    <property type="match status" value="1"/>
</dbReference>
<dbReference type="KEGG" id="vg:54984236"/>
<sequence length="204" mass="22431">MKRVQEALKRAVRLFDEALPKFDWGKSALDANAIQLLNEVPGEVRAVLNDWPPEPESRHTIDRVTEFHAIFGHPIADAPTPATKKLRELRVRLIAEELTELCEALGVAVKIESNGVSSQFVVEAVKDDEDVDLVEAADALGDLDYVVQGANLAFGFPAEDVVKEIHRANMSKLGEDGKPIYREDGKVVKGPNYTPPNVRAVLGL</sequence>
<dbReference type="InterPro" id="IPR021130">
    <property type="entry name" value="PRib-ATP_PPHydrolase-like"/>
</dbReference>
<dbReference type="InterPro" id="IPR023292">
    <property type="entry name" value="NTP_PyroPHydrolase-like_dom_sf"/>
</dbReference>
<evidence type="ECO:0000313" key="1">
    <source>
        <dbReference type="EMBL" id="APL99271.1"/>
    </source>
</evidence>
<dbReference type="GeneID" id="54984236"/>
<organism evidence="1 2">
    <name type="scientific">Bordetella phage CN2</name>
    <dbReference type="NCBI Taxonomy" id="1916124"/>
    <lineage>
        <taxon>Viruses</taxon>
        <taxon>Duplodnaviria</taxon>
        <taxon>Heunggongvirae</taxon>
        <taxon>Uroviricota</taxon>
        <taxon>Caudoviricetes</taxon>
        <taxon>Mesyanzhinovviridae</taxon>
        <taxon>Rabinowitzvirinae</taxon>
        <taxon>Vojvodinavirus</taxon>
        <taxon>Vojvodinavirus CN2</taxon>
        <taxon>Bordetella virus CN2</taxon>
    </lineage>
</organism>
<reference evidence="1 2" key="1">
    <citation type="submission" date="2016-10" db="EMBL/GenBank/DDBJ databases">
        <title>Properties of three new Bordetella phage species from family Siphoviridae.</title>
        <authorList>
            <person name="Knezevic P."/>
            <person name="Petrovic Fabijan A."/>
            <person name="Doffkay Z."/>
            <person name="Rakhely G."/>
        </authorList>
    </citation>
    <scope>NUCLEOTIDE SEQUENCE [LARGE SCALE GENOMIC DNA]</scope>
</reference>
<keyword evidence="1" id="KW-0378">Hydrolase</keyword>
<proteinExistence type="predicted"/>
<dbReference type="Proteomes" id="UP000240180">
    <property type="component" value="Segment"/>
</dbReference>
<accession>A0A2D0WBH5</accession>